<feature type="region of interest" description="Disordered" evidence="1">
    <location>
        <begin position="53"/>
        <end position="82"/>
    </location>
</feature>
<name>A0ABY3QY93_9BRAD</name>
<accession>A0ABY3QY93</accession>
<protein>
    <recommendedName>
        <fullName evidence="4">Translation initiation factor IF-2</fullName>
    </recommendedName>
</protein>
<dbReference type="EMBL" id="CP088100">
    <property type="protein sequence ID" value="UFW91015.1"/>
    <property type="molecule type" value="Genomic_DNA"/>
</dbReference>
<dbReference type="Proteomes" id="UP001430990">
    <property type="component" value="Chromosome"/>
</dbReference>
<feature type="compositionally biased region" description="Basic and acidic residues" evidence="1">
    <location>
        <begin position="9"/>
        <end position="32"/>
    </location>
</feature>
<dbReference type="RefSeq" id="WP_231145005.1">
    <property type="nucleotide sequence ID" value="NZ_CP088100.1"/>
</dbReference>
<sequence>MTTPTPKADQNRALREAKFAREQERQREERRARRVVVLEESEKLDGTLMQTVRVPSGEEVIRPRPKRKPAKPIKPGKARRTK</sequence>
<evidence type="ECO:0008006" key="4">
    <source>
        <dbReference type="Google" id="ProtNLM"/>
    </source>
</evidence>
<reference evidence="2" key="1">
    <citation type="submission" date="2021-11" db="EMBL/GenBank/DDBJ databases">
        <title>Australian commercial rhizobial inoculants.</title>
        <authorList>
            <person name="Kohlmeier M.G."/>
            <person name="O'Hara G.W."/>
            <person name="Colombi E."/>
            <person name="Ramsay J.P."/>
            <person name="Terpolilli J."/>
        </authorList>
    </citation>
    <scope>NUCLEOTIDE SEQUENCE</scope>
    <source>
        <strain evidence="2">CC829</strain>
    </source>
</reference>
<evidence type="ECO:0000256" key="1">
    <source>
        <dbReference type="SAM" id="MobiDB-lite"/>
    </source>
</evidence>
<feature type="region of interest" description="Disordered" evidence="1">
    <location>
        <begin position="1"/>
        <end position="32"/>
    </location>
</feature>
<evidence type="ECO:0000313" key="3">
    <source>
        <dbReference type="Proteomes" id="UP001430990"/>
    </source>
</evidence>
<gene>
    <name evidence="2" type="ORF">BjapCC829_21735</name>
</gene>
<keyword evidence="3" id="KW-1185">Reference proteome</keyword>
<feature type="compositionally biased region" description="Basic residues" evidence="1">
    <location>
        <begin position="63"/>
        <end position="82"/>
    </location>
</feature>
<evidence type="ECO:0000313" key="2">
    <source>
        <dbReference type="EMBL" id="UFW91015.1"/>
    </source>
</evidence>
<proteinExistence type="predicted"/>
<organism evidence="2 3">
    <name type="scientific">Bradyrhizobium barranii</name>
    <dbReference type="NCBI Taxonomy" id="2992140"/>
    <lineage>
        <taxon>Bacteria</taxon>
        <taxon>Pseudomonadati</taxon>
        <taxon>Pseudomonadota</taxon>
        <taxon>Alphaproteobacteria</taxon>
        <taxon>Hyphomicrobiales</taxon>
        <taxon>Nitrobacteraceae</taxon>
        <taxon>Bradyrhizobium</taxon>
    </lineage>
</organism>